<dbReference type="InterPro" id="IPR000182">
    <property type="entry name" value="GNAT_dom"/>
</dbReference>
<reference evidence="4 5" key="1">
    <citation type="journal article" date="2013" name="Int. J. Syst. Evol. Microbiol.">
        <title>Marinicauda pacifica gen. nov., sp. nov., a prosthecate alphaproteobacterium of the family Hyphomonadaceae isolated from deep seawater.</title>
        <authorList>
            <person name="Zhang X.Y."/>
            <person name="Li G.W."/>
            <person name="Wang C.S."/>
            <person name="Zhang Y.J."/>
            <person name="Xu X.W."/>
            <person name="Li H."/>
            <person name="Liu A."/>
            <person name="Liu C."/>
            <person name="Xie B.B."/>
            <person name="Qin Q.L."/>
            <person name="Xu Z."/>
            <person name="Chen X.L."/>
            <person name="Zhou B.C."/>
            <person name="Zhang Y.Z."/>
        </authorList>
    </citation>
    <scope>NUCLEOTIDE SEQUENCE [LARGE SCALE GENOMIC DNA]</scope>
    <source>
        <strain evidence="4 5">P-1 km-3</strain>
    </source>
</reference>
<dbReference type="Proteomes" id="UP000305451">
    <property type="component" value="Unassembled WGS sequence"/>
</dbReference>
<dbReference type="OrthoDB" id="9803233at2"/>
<dbReference type="Gene3D" id="3.40.630.30">
    <property type="match status" value="1"/>
</dbReference>
<dbReference type="PANTHER" id="PTHR43877:SF5">
    <property type="entry name" value="BLL8307 PROTEIN"/>
    <property type="match status" value="1"/>
</dbReference>
<dbReference type="Pfam" id="PF00583">
    <property type="entry name" value="Acetyltransf_1"/>
    <property type="match status" value="1"/>
</dbReference>
<evidence type="ECO:0000256" key="2">
    <source>
        <dbReference type="ARBA" id="ARBA00023315"/>
    </source>
</evidence>
<comment type="caution">
    <text evidence="4">The sequence shown here is derived from an EMBL/GenBank/DDBJ whole genome shotgun (WGS) entry which is preliminary data.</text>
</comment>
<keyword evidence="2" id="KW-0012">Acyltransferase</keyword>
<keyword evidence="5" id="KW-1185">Reference proteome</keyword>
<dbReference type="InterPro" id="IPR050832">
    <property type="entry name" value="Bact_Acetyltransf"/>
</dbReference>
<keyword evidence="1 4" id="KW-0808">Transferase</keyword>
<evidence type="ECO:0000313" key="4">
    <source>
        <dbReference type="EMBL" id="TGY92777.1"/>
    </source>
</evidence>
<dbReference type="SUPFAM" id="SSF55729">
    <property type="entry name" value="Acyl-CoA N-acyltransferases (Nat)"/>
    <property type="match status" value="1"/>
</dbReference>
<dbReference type="CDD" id="cd04301">
    <property type="entry name" value="NAT_SF"/>
    <property type="match status" value="1"/>
</dbReference>
<proteinExistence type="predicted"/>
<dbReference type="EMBL" id="SRXV01000002">
    <property type="protein sequence ID" value="TGY92777.1"/>
    <property type="molecule type" value="Genomic_DNA"/>
</dbReference>
<dbReference type="PROSITE" id="PS51186">
    <property type="entry name" value="GNAT"/>
    <property type="match status" value="1"/>
</dbReference>
<evidence type="ECO:0000259" key="3">
    <source>
        <dbReference type="PROSITE" id="PS51186"/>
    </source>
</evidence>
<dbReference type="PANTHER" id="PTHR43877">
    <property type="entry name" value="AMINOALKYLPHOSPHONATE N-ACETYLTRANSFERASE-RELATED-RELATED"/>
    <property type="match status" value="1"/>
</dbReference>
<gene>
    <name evidence="4" type="ORF">E5162_06790</name>
</gene>
<dbReference type="GO" id="GO:0016747">
    <property type="term" value="F:acyltransferase activity, transferring groups other than amino-acyl groups"/>
    <property type="evidence" value="ECO:0007669"/>
    <property type="project" value="InterPro"/>
</dbReference>
<evidence type="ECO:0000256" key="1">
    <source>
        <dbReference type="ARBA" id="ARBA00022679"/>
    </source>
</evidence>
<organism evidence="4 5">
    <name type="scientific">Marinicauda pacifica</name>
    <dbReference type="NCBI Taxonomy" id="1133559"/>
    <lineage>
        <taxon>Bacteria</taxon>
        <taxon>Pseudomonadati</taxon>
        <taxon>Pseudomonadota</taxon>
        <taxon>Alphaproteobacteria</taxon>
        <taxon>Maricaulales</taxon>
        <taxon>Maricaulaceae</taxon>
        <taxon>Marinicauda</taxon>
    </lineage>
</organism>
<accession>A0A4S2HA37</accession>
<feature type="domain" description="N-acetyltransferase" evidence="3">
    <location>
        <begin position="21"/>
        <end position="169"/>
    </location>
</feature>
<dbReference type="AlphaFoldDB" id="A0A4S2HA37"/>
<protein>
    <submittedName>
        <fullName evidence="4">GNAT family N-acetyltransferase</fullName>
    </submittedName>
</protein>
<name>A0A4S2HA37_9PROT</name>
<evidence type="ECO:0000313" key="5">
    <source>
        <dbReference type="Proteomes" id="UP000305451"/>
    </source>
</evidence>
<dbReference type="InterPro" id="IPR016181">
    <property type="entry name" value="Acyl_CoA_acyltransferase"/>
</dbReference>
<sequence>MAGCQSRARPAPDGHEALMRIAIDEPTRPEAAAVIEAHGRYTSDVSPANTCHYLDASGLTHPDITFWTAQEDGAVLGCIALKMLSPDRAEIKSMHVLAAHRGKGIARKLIEALIEEARGRGVSWLGLETGRSEGFAASRALYAKLGFDPCEPFGAYCGKSFSYCMSRAL</sequence>